<comment type="caution">
    <text evidence="1">The sequence shown here is derived from an EMBL/GenBank/DDBJ whole genome shotgun (WGS) entry which is preliminary data.</text>
</comment>
<gene>
    <name evidence="1" type="ORF">RMCFA_1399</name>
</gene>
<evidence type="ECO:0000313" key="1">
    <source>
        <dbReference type="EMBL" id="GAT01285.1"/>
    </source>
</evidence>
<sequence>MASTARVLILKGLPSSGKSTAAEAWRAGDPEHRVVVSRDQIRFHLYRKYRELTQLQEDIVTGVEFRLADLALRQGKSVAADATNLLREHADKWVRLAERHGVAYEVIRIDTPLGECLRRNRNRAAAGGRFVPESVIIDMSEQADWAERPSRTA</sequence>
<dbReference type="Proteomes" id="UP000069705">
    <property type="component" value="Unassembled WGS sequence"/>
</dbReference>
<organism evidence="1 2">
    <name type="scientific">Mycolicibacterium fortuitum subsp. acetamidolyticum</name>
    <dbReference type="NCBI Taxonomy" id="144550"/>
    <lineage>
        <taxon>Bacteria</taxon>
        <taxon>Bacillati</taxon>
        <taxon>Actinomycetota</taxon>
        <taxon>Actinomycetes</taxon>
        <taxon>Mycobacteriales</taxon>
        <taxon>Mycobacteriaceae</taxon>
        <taxon>Mycolicibacterium</taxon>
    </lineage>
</organism>
<reference evidence="1 2" key="1">
    <citation type="journal article" date="2016" name="Genome Announc.">
        <title>Draft Genome Sequences of Five Rapidly Growing Mycobacterium Species, M. thermoresistibile, M. fortuitum subsp. acetamidolyticum, M. canariasense, M. brisbanense, and M. novocastrense.</title>
        <authorList>
            <person name="Katahira K."/>
            <person name="Ogura Y."/>
            <person name="Gotoh Y."/>
            <person name="Hayashi T."/>
        </authorList>
    </citation>
    <scope>NUCLEOTIDE SEQUENCE [LARGE SCALE GENOMIC DNA]</scope>
    <source>
        <strain evidence="1 2">JCM6368</strain>
    </source>
</reference>
<dbReference type="InterPro" id="IPR017101">
    <property type="entry name" value="P-loop_ATP/GTP-bd_All4644_prd"/>
</dbReference>
<keyword evidence="1" id="KW-0808">Transferase</keyword>
<reference evidence="2" key="2">
    <citation type="submission" date="2016-02" db="EMBL/GenBank/DDBJ databases">
        <title>Draft genome sequence of five rapidly growing Mycobacterium species.</title>
        <authorList>
            <person name="Katahira K."/>
            <person name="Gotou Y."/>
            <person name="Iida K."/>
            <person name="Ogura Y."/>
            <person name="Hayashi T."/>
        </authorList>
    </citation>
    <scope>NUCLEOTIDE SEQUENCE [LARGE SCALE GENOMIC DNA]</scope>
    <source>
        <strain evidence="2">JCM6368</strain>
    </source>
</reference>
<evidence type="ECO:0000313" key="2">
    <source>
        <dbReference type="Proteomes" id="UP000069705"/>
    </source>
</evidence>
<protein>
    <submittedName>
        <fullName evidence="1">Polynucleotide 5'-hydroxyl-kinase</fullName>
    </submittedName>
</protein>
<dbReference type="InterPro" id="IPR027417">
    <property type="entry name" value="P-loop_NTPase"/>
</dbReference>
<name>A0A124E3W5_MYCFO</name>
<dbReference type="PIRSF" id="PIRSF037081">
    <property type="entry name" value="P-loop_All4644_prd"/>
    <property type="match status" value="1"/>
</dbReference>
<dbReference type="Gene3D" id="3.40.50.300">
    <property type="entry name" value="P-loop containing nucleotide triphosphate hydrolases"/>
    <property type="match status" value="1"/>
</dbReference>
<dbReference type="SUPFAM" id="SSF52540">
    <property type="entry name" value="P-loop containing nucleoside triphosphate hydrolases"/>
    <property type="match status" value="1"/>
</dbReference>
<dbReference type="RefSeq" id="WP_061262874.1">
    <property type="nucleotide sequence ID" value="NZ_BCSZ01000012.1"/>
</dbReference>
<accession>A0A124E3W5</accession>
<keyword evidence="1" id="KW-0418">Kinase</keyword>
<dbReference type="Pfam" id="PF13671">
    <property type="entry name" value="AAA_33"/>
    <property type="match status" value="1"/>
</dbReference>
<dbReference type="EMBL" id="BCSZ01000012">
    <property type="protein sequence ID" value="GAT01285.1"/>
    <property type="molecule type" value="Genomic_DNA"/>
</dbReference>
<dbReference type="AlphaFoldDB" id="A0A124E3W5"/>
<dbReference type="GO" id="GO:0016301">
    <property type="term" value="F:kinase activity"/>
    <property type="evidence" value="ECO:0007669"/>
    <property type="project" value="UniProtKB-KW"/>
</dbReference>
<proteinExistence type="predicted"/>